<proteinExistence type="predicted"/>
<keyword evidence="3" id="KW-1185">Reference proteome</keyword>
<organism evidence="2 3">
    <name type="scientific">Micromonospora pattaloongensis</name>
    <dbReference type="NCBI Taxonomy" id="405436"/>
    <lineage>
        <taxon>Bacteria</taxon>
        <taxon>Bacillati</taxon>
        <taxon>Actinomycetota</taxon>
        <taxon>Actinomycetes</taxon>
        <taxon>Micromonosporales</taxon>
        <taxon>Micromonosporaceae</taxon>
        <taxon>Micromonospora</taxon>
    </lineage>
</organism>
<protein>
    <submittedName>
        <fullName evidence="2">Uncharacterized protein</fullName>
    </submittedName>
</protein>
<dbReference type="AlphaFoldDB" id="A0A1H3SR35"/>
<accession>A0A1H3SR35</accession>
<reference evidence="3" key="1">
    <citation type="submission" date="2016-10" db="EMBL/GenBank/DDBJ databases">
        <authorList>
            <person name="Varghese N."/>
            <person name="Submissions S."/>
        </authorList>
    </citation>
    <scope>NUCLEOTIDE SEQUENCE [LARGE SCALE GENOMIC DNA]</scope>
    <source>
        <strain evidence="3">DSM 45245</strain>
    </source>
</reference>
<dbReference type="Proteomes" id="UP000242415">
    <property type="component" value="Unassembled WGS sequence"/>
</dbReference>
<dbReference type="EMBL" id="FNPH01000013">
    <property type="protein sequence ID" value="SDZ40035.1"/>
    <property type="molecule type" value="Genomic_DNA"/>
</dbReference>
<feature type="region of interest" description="Disordered" evidence="1">
    <location>
        <begin position="23"/>
        <end position="122"/>
    </location>
</feature>
<name>A0A1H3SR35_9ACTN</name>
<evidence type="ECO:0000313" key="3">
    <source>
        <dbReference type="Proteomes" id="UP000242415"/>
    </source>
</evidence>
<gene>
    <name evidence="2" type="ORF">SAMN05444365_11340</name>
</gene>
<sequence>MNKQAGALFAAIVAVGLGPAVWLGGTLLRGDPVPAAPVPVSTPEITESPSPSPSEPEPEPEPEPTETLSPTPAPTEELDPDGVWTPPGGTASTSKRATPTRSISPSVTRTTTPSGHPEPAVG</sequence>
<evidence type="ECO:0000313" key="2">
    <source>
        <dbReference type="EMBL" id="SDZ40035.1"/>
    </source>
</evidence>
<evidence type="ECO:0000256" key="1">
    <source>
        <dbReference type="SAM" id="MobiDB-lite"/>
    </source>
</evidence>
<dbReference type="RefSeq" id="WP_091561858.1">
    <property type="nucleotide sequence ID" value="NZ_FNPH01000013.1"/>
</dbReference>
<feature type="compositionally biased region" description="Polar residues" evidence="1">
    <location>
        <begin position="90"/>
        <end position="114"/>
    </location>
</feature>
<feature type="compositionally biased region" description="Low complexity" evidence="1">
    <location>
        <begin position="38"/>
        <end position="49"/>
    </location>
</feature>